<dbReference type="InterPro" id="IPR018060">
    <property type="entry name" value="HTH_AraC"/>
</dbReference>
<dbReference type="InterPro" id="IPR009057">
    <property type="entry name" value="Homeodomain-like_sf"/>
</dbReference>
<comment type="caution">
    <text evidence="4">The sequence shown here is derived from an EMBL/GenBank/DDBJ whole genome shotgun (WGS) entry which is preliminary data.</text>
</comment>
<dbReference type="EMBL" id="BAABKE010000003">
    <property type="protein sequence ID" value="GAA5098679.1"/>
    <property type="molecule type" value="Genomic_DNA"/>
</dbReference>
<organism evidence="4 5">
    <name type="scientific">Wohlfahrtiimonas larvae</name>
    <dbReference type="NCBI Taxonomy" id="1157986"/>
    <lineage>
        <taxon>Bacteria</taxon>
        <taxon>Pseudomonadati</taxon>
        <taxon>Pseudomonadota</taxon>
        <taxon>Gammaproteobacteria</taxon>
        <taxon>Cardiobacteriales</taxon>
        <taxon>Ignatzschineriaceae</taxon>
        <taxon>Wohlfahrtiimonas</taxon>
    </lineage>
</organism>
<dbReference type="Pfam" id="PF12833">
    <property type="entry name" value="HTH_18"/>
    <property type="match status" value="1"/>
</dbReference>
<reference evidence="5" key="1">
    <citation type="journal article" date="2019" name="Int. J. Syst. Evol. Microbiol.">
        <title>The Global Catalogue of Microorganisms (GCM) 10K type strain sequencing project: providing services to taxonomists for standard genome sequencing and annotation.</title>
        <authorList>
            <consortium name="The Broad Institute Genomics Platform"/>
            <consortium name="The Broad Institute Genome Sequencing Center for Infectious Disease"/>
            <person name="Wu L."/>
            <person name="Ma J."/>
        </authorList>
    </citation>
    <scope>NUCLEOTIDE SEQUENCE [LARGE SCALE GENOMIC DNA]</scope>
    <source>
        <strain evidence="5">JCM 18424</strain>
    </source>
</reference>
<dbReference type="Proteomes" id="UP001500631">
    <property type="component" value="Unassembled WGS sequence"/>
</dbReference>
<dbReference type="PROSITE" id="PS01124">
    <property type="entry name" value="HTH_ARAC_FAMILY_2"/>
    <property type="match status" value="1"/>
</dbReference>
<dbReference type="PANTHER" id="PTHR11019:SF199">
    <property type="entry name" value="HTH-TYPE TRANSCRIPTIONAL REGULATOR NIMR"/>
    <property type="match status" value="1"/>
</dbReference>
<dbReference type="PANTHER" id="PTHR11019">
    <property type="entry name" value="HTH-TYPE TRANSCRIPTIONAL REGULATOR NIMR"/>
    <property type="match status" value="1"/>
</dbReference>
<evidence type="ECO:0000256" key="2">
    <source>
        <dbReference type="ARBA" id="ARBA00023163"/>
    </source>
</evidence>
<accession>A0ABP9MQ32</accession>
<sequence>MFISHYEVAADYPDKVDRPVFVMGLGLINENWEIPFHRHFKSQLIFANSGVITLETTDSIWNVPFQGAVWIPSNLTHRAKISGNAKGFVVFVEPAAIDGLPQSCCTISISPLIRELLQRAAELPELYDESSHEGRLMMVLLDELAASPTASMNLPMPKHPRLRKMAEAMLEDPSKKLTLDEWAKAINMSERNLSRVFASETGVSVNRWRRQMHVIKAMSMLAEDMPIQLISDALGYENSSAFITMFRKAVGVTPKRFIIEHNELSRSNPLYVPTGSFYEY</sequence>
<dbReference type="SUPFAM" id="SSF46689">
    <property type="entry name" value="Homeodomain-like"/>
    <property type="match status" value="1"/>
</dbReference>
<evidence type="ECO:0000313" key="5">
    <source>
        <dbReference type="Proteomes" id="UP001500631"/>
    </source>
</evidence>
<dbReference type="SMART" id="SM00342">
    <property type="entry name" value="HTH_ARAC"/>
    <property type="match status" value="1"/>
</dbReference>
<evidence type="ECO:0000259" key="3">
    <source>
        <dbReference type="PROSITE" id="PS01124"/>
    </source>
</evidence>
<dbReference type="CDD" id="cd06124">
    <property type="entry name" value="cupin_NimR-like_N"/>
    <property type="match status" value="1"/>
</dbReference>
<dbReference type="SUPFAM" id="SSF51182">
    <property type="entry name" value="RmlC-like cupins"/>
    <property type="match status" value="1"/>
</dbReference>
<keyword evidence="5" id="KW-1185">Reference proteome</keyword>
<dbReference type="Gene3D" id="1.10.10.60">
    <property type="entry name" value="Homeodomain-like"/>
    <property type="match status" value="2"/>
</dbReference>
<dbReference type="InterPro" id="IPR011051">
    <property type="entry name" value="RmlC_Cupin_sf"/>
</dbReference>
<evidence type="ECO:0000313" key="4">
    <source>
        <dbReference type="EMBL" id="GAA5098679.1"/>
    </source>
</evidence>
<proteinExistence type="predicted"/>
<name>A0ABP9MQ32_9GAMM</name>
<gene>
    <name evidence="4" type="ORF">GCM10023338_11410</name>
</gene>
<feature type="domain" description="HTH araC/xylS-type" evidence="3">
    <location>
        <begin position="163"/>
        <end position="260"/>
    </location>
</feature>
<keyword evidence="2" id="KW-0804">Transcription</keyword>
<keyword evidence="1" id="KW-0805">Transcription regulation</keyword>
<evidence type="ECO:0000256" key="1">
    <source>
        <dbReference type="ARBA" id="ARBA00023015"/>
    </source>
</evidence>
<dbReference type="RefSeq" id="WP_245831130.1">
    <property type="nucleotide sequence ID" value="NZ_BAABKE010000003.1"/>
</dbReference>
<protein>
    <submittedName>
        <fullName evidence="4">Helix-turn-helix transcriptional regulator</fullName>
    </submittedName>
</protein>